<organism evidence="1 2">
    <name type="scientific">Mycena albidolilacea</name>
    <dbReference type="NCBI Taxonomy" id="1033008"/>
    <lineage>
        <taxon>Eukaryota</taxon>
        <taxon>Fungi</taxon>
        <taxon>Dikarya</taxon>
        <taxon>Basidiomycota</taxon>
        <taxon>Agaricomycotina</taxon>
        <taxon>Agaricomycetes</taxon>
        <taxon>Agaricomycetidae</taxon>
        <taxon>Agaricales</taxon>
        <taxon>Marasmiineae</taxon>
        <taxon>Mycenaceae</taxon>
        <taxon>Mycena</taxon>
    </lineage>
</organism>
<name>A0AAD7A2U3_9AGAR</name>
<evidence type="ECO:0000313" key="1">
    <source>
        <dbReference type="EMBL" id="KAJ7347723.1"/>
    </source>
</evidence>
<dbReference type="Proteomes" id="UP001218218">
    <property type="component" value="Unassembled WGS sequence"/>
</dbReference>
<dbReference type="AlphaFoldDB" id="A0AAD7A2U3"/>
<keyword evidence="2" id="KW-1185">Reference proteome</keyword>
<reference evidence="1" key="1">
    <citation type="submission" date="2023-03" db="EMBL/GenBank/DDBJ databases">
        <title>Massive genome expansion in bonnet fungi (Mycena s.s.) driven by repeated elements and novel gene families across ecological guilds.</title>
        <authorList>
            <consortium name="Lawrence Berkeley National Laboratory"/>
            <person name="Harder C.B."/>
            <person name="Miyauchi S."/>
            <person name="Viragh M."/>
            <person name="Kuo A."/>
            <person name="Thoen E."/>
            <person name="Andreopoulos B."/>
            <person name="Lu D."/>
            <person name="Skrede I."/>
            <person name="Drula E."/>
            <person name="Henrissat B."/>
            <person name="Morin E."/>
            <person name="Kohler A."/>
            <person name="Barry K."/>
            <person name="LaButti K."/>
            <person name="Morin E."/>
            <person name="Salamov A."/>
            <person name="Lipzen A."/>
            <person name="Mereny Z."/>
            <person name="Hegedus B."/>
            <person name="Baldrian P."/>
            <person name="Stursova M."/>
            <person name="Weitz H."/>
            <person name="Taylor A."/>
            <person name="Grigoriev I.V."/>
            <person name="Nagy L.G."/>
            <person name="Martin F."/>
            <person name="Kauserud H."/>
        </authorList>
    </citation>
    <scope>NUCLEOTIDE SEQUENCE</scope>
    <source>
        <strain evidence="1">CBHHK002</strain>
    </source>
</reference>
<protein>
    <submittedName>
        <fullName evidence="1">Uncharacterized protein</fullName>
    </submittedName>
</protein>
<accession>A0AAD7A2U3</accession>
<comment type="caution">
    <text evidence="1">The sequence shown here is derived from an EMBL/GenBank/DDBJ whole genome shotgun (WGS) entry which is preliminary data.</text>
</comment>
<dbReference type="EMBL" id="JARIHO010000018">
    <property type="protein sequence ID" value="KAJ7347723.1"/>
    <property type="molecule type" value="Genomic_DNA"/>
</dbReference>
<evidence type="ECO:0000313" key="2">
    <source>
        <dbReference type="Proteomes" id="UP001218218"/>
    </source>
</evidence>
<gene>
    <name evidence="1" type="ORF">DFH08DRAFT_960153</name>
</gene>
<proteinExistence type="predicted"/>
<sequence length="132" mass="14052">MRLLFAYASRTASQHDQVAPPFLAVGLSLLYSINGATSSAKLAESQIVLGASTDFGMQNSIVAIQVEFKDRPKLFAQAQSVSSLFQFLAAIAVYTDLPEALVPGVIRASIESLHVVSILGVPVDGKQYAINI</sequence>